<comment type="caution">
    <text evidence="2">The sequence shown here is derived from an EMBL/GenBank/DDBJ whole genome shotgun (WGS) entry which is preliminary data.</text>
</comment>
<dbReference type="EMBL" id="BMXR01000001">
    <property type="protein sequence ID" value="GGX40814.1"/>
    <property type="molecule type" value="Genomic_DNA"/>
</dbReference>
<keyword evidence="1" id="KW-0812">Transmembrane</keyword>
<feature type="transmembrane region" description="Helical" evidence="1">
    <location>
        <begin position="137"/>
        <end position="157"/>
    </location>
</feature>
<dbReference type="RefSeq" id="WP_189606852.1">
    <property type="nucleotide sequence ID" value="NZ_BMXR01000001.1"/>
</dbReference>
<dbReference type="AlphaFoldDB" id="A0A918K163"/>
<reference evidence="2" key="1">
    <citation type="journal article" date="2014" name="Int. J. Syst. Evol. Microbiol.">
        <title>Complete genome sequence of Corynebacterium casei LMG S-19264T (=DSM 44701T), isolated from a smear-ripened cheese.</title>
        <authorList>
            <consortium name="US DOE Joint Genome Institute (JGI-PGF)"/>
            <person name="Walter F."/>
            <person name="Albersmeier A."/>
            <person name="Kalinowski J."/>
            <person name="Ruckert C."/>
        </authorList>
    </citation>
    <scope>NUCLEOTIDE SEQUENCE</scope>
    <source>
        <strain evidence="2">KCTC 22169</strain>
    </source>
</reference>
<accession>A0A918K163</accession>
<evidence type="ECO:0000313" key="3">
    <source>
        <dbReference type="Proteomes" id="UP000626148"/>
    </source>
</evidence>
<feature type="transmembrane region" description="Helical" evidence="1">
    <location>
        <begin position="50"/>
        <end position="71"/>
    </location>
</feature>
<organism evidence="2 3">
    <name type="scientific">Saccharospirillum salsuginis</name>
    <dbReference type="NCBI Taxonomy" id="418750"/>
    <lineage>
        <taxon>Bacteria</taxon>
        <taxon>Pseudomonadati</taxon>
        <taxon>Pseudomonadota</taxon>
        <taxon>Gammaproteobacteria</taxon>
        <taxon>Oceanospirillales</taxon>
        <taxon>Saccharospirillaceae</taxon>
        <taxon>Saccharospirillum</taxon>
    </lineage>
</organism>
<feature type="transmembrane region" description="Helical" evidence="1">
    <location>
        <begin position="163"/>
        <end position="182"/>
    </location>
</feature>
<sequence>MNAMLGISLWVALVTVVPGLVTVATLYGAVRIAAPDALVLILGGGTTVTTWVWTGVLVTVMVLTQALGILLEEGLVRLGWLGTTFKPHRESGQSKPVSVYDQYRQLYYLLAELRPDDDAQGHLQRTVAQFFLTNNTLVSFITGLLVTVMLAFSAYGVGGSMAVFGYAVFLILCLVVSYRVAVIRFREMAKSIWAARQVRAKAAAE</sequence>
<keyword evidence="3" id="KW-1185">Reference proteome</keyword>
<keyword evidence="1" id="KW-0472">Membrane</keyword>
<name>A0A918K163_9GAMM</name>
<keyword evidence="1" id="KW-1133">Transmembrane helix</keyword>
<protein>
    <submittedName>
        <fullName evidence="2">Uncharacterized protein</fullName>
    </submittedName>
</protein>
<evidence type="ECO:0000256" key="1">
    <source>
        <dbReference type="SAM" id="Phobius"/>
    </source>
</evidence>
<feature type="transmembrane region" description="Helical" evidence="1">
    <location>
        <begin position="7"/>
        <end position="30"/>
    </location>
</feature>
<proteinExistence type="predicted"/>
<evidence type="ECO:0000313" key="2">
    <source>
        <dbReference type="EMBL" id="GGX40814.1"/>
    </source>
</evidence>
<dbReference type="Proteomes" id="UP000626148">
    <property type="component" value="Unassembled WGS sequence"/>
</dbReference>
<reference evidence="2" key="2">
    <citation type="submission" date="2020-09" db="EMBL/GenBank/DDBJ databases">
        <authorList>
            <person name="Sun Q."/>
            <person name="Kim S."/>
        </authorList>
    </citation>
    <scope>NUCLEOTIDE SEQUENCE</scope>
    <source>
        <strain evidence="2">KCTC 22169</strain>
    </source>
</reference>
<gene>
    <name evidence="2" type="ORF">GCM10007392_04510</name>
</gene>